<dbReference type="InterPro" id="IPR037059">
    <property type="entry name" value="RHD_DNA_bind_dom_sf"/>
</dbReference>
<dbReference type="SUPFAM" id="SSF81296">
    <property type="entry name" value="E set domains"/>
    <property type="match status" value="1"/>
</dbReference>
<dbReference type="InterPro" id="IPR030496">
    <property type="entry name" value="RelB_RHD_N"/>
</dbReference>
<dbReference type="InterPro" id="IPR014756">
    <property type="entry name" value="Ig_E-set"/>
</dbReference>
<dbReference type="Proteomes" id="UP000826234">
    <property type="component" value="Unassembled WGS sequence"/>
</dbReference>
<dbReference type="InterPro" id="IPR013783">
    <property type="entry name" value="Ig-like_fold"/>
</dbReference>
<keyword evidence="3" id="KW-1185">Reference proteome</keyword>
<dbReference type="Gene3D" id="2.60.40.340">
    <property type="entry name" value="Rel homology domain (RHD), DNA-binding domain"/>
    <property type="match status" value="1"/>
</dbReference>
<organism evidence="2 3">
    <name type="scientific">Phrynosoma platyrhinos</name>
    <name type="common">Desert horned lizard</name>
    <dbReference type="NCBI Taxonomy" id="52577"/>
    <lineage>
        <taxon>Eukaryota</taxon>
        <taxon>Metazoa</taxon>
        <taxon>Chordata</taxon>
        <taxon>Craniata</taxon>
        <taxon>Vertebrata</taxon>
        <taxon>Euteleostomi</taxon>
        <taxon>Lepidosauria</taxon>
        <taxon>Squamata</taxon>
        <taxon>Bifurcata</taxon>
        <taxon>Unidentata</taxon>
        <taxon>Episquamata</taxon>
        <taxon>Toxicofera</taxon>
        <taxon>Iguania</taxon>
        <taxon>Phrynosomatidae</taxon>
        <taxon>Phrynosomatinae</taxon>
        <taxon>Phrynosoma</taxon>
    </lineage>
</organism>
<evidence type="ECO:0000259" key="1">
    <source>
        <dbReference type="PROSITE" id="PS50254"/>
    </source>
</evidence>
<reference evidence="2 3" key="1">
    <citation type="journal article" date="2022" name="Gigascience">
        <title>A chromosome-level genome assembly and annotation of the desert horned lizard, Phrynosoma platyrhinos, provides insight into chromosomal rearrangements among reptiles.</title>
        <authorList>
            <person name="Koochekian N."/>
            <person name="Ascanio A."/>
            <person name="Farleigh K."/>
            <person name="Card D.C."/>
            <person name="Schield D.R."/>
            <person name="Castoe T.A."/>
            <person name="Jezkova T."/>
        </authorList>
    </citation>
    <scope>NUCLEOTIDE SEQUENCE [LARGE SCALE GENOMIC DNA]</scope>
    <source>
        <strain evidence="2">NK-2021</strain>
    </source>
</reference>
<dbReference type="PROSITE" id="PS50254">
    <property type="entry name" value="REL_2"/>
    <property type="match status" value="1"/>
</dbReference>
<dbReference type="InterPro" id="IPR030492">
    <property type="entry name" value="RHD_CS"/>
</dbReference>
<feature type="domain" description="RHD" evidence="1">
    <location>
        <begin position="102"/>
        <end position="271"/>
    </location>
</feature>
<dbReference type="InterPro" id="IPR000451">
    <property type="entry name" value="NFkB/Dor"/>
</dbReference>
<evidence type="ECO:0000313" key="2">
    <source>
        <dbReference type="EMBL" id="KAH0631499.1"/>
    </source>
</evidence>
<dbReference type="PANTHER" id="PTHR24169:SF18">
    <property type="entry name" value="TRANSCRIPTION FACTOR RELB"/>
    <property type="match status" value="1"/>
</dbReference>
<comment type="caution">
    <text evidence="2">The sequence shown here is derived from an EMBL/GenBank/DDBJ whole genome shotgun (WGS) entry which is preliminary data.</text>
</comment>
<dbReference type="EMBL" id="JAIPUX010000035">
    <property type="protein sequence ID" value="KAH0631499.1"/>
    <property type="molecule type" value="Genomic_DNA"/>
</dbReference>
<dbReference type="SUPFAM" id="SSF49417">
    <property type="entry name" value="p53-like transcription factors"/>
    <property type="match status" value="1"/>
</dbReference>
<dbReference type="Pfam" id="PF00554">
    <property type="entry name" value="RHD_DNA_bind"/>
    <property type="match status" value="1"/>
</dbReference>
<proteinExistence type="predicted"/>
<sequence length="451" mass="50446">MISPTGMQRLVEPAGMNLLHLNSESFASSCPPPSCFPQDRSASQLSQNLNNLTLRSELIPRGPSLTLQLGSRCSDGPWPPSARHPVMPQEQLDKNFLEPLKLVITEQPKQRGMRFRYQCEGRSAGSILGECSTETNKTLPTIEVSWISEVKVTACLVWKDWPYRIHPHSLVGKDCQNGLCEVTLKPRVNPKHSFNNLGIQCVKKKDIEESIEKKLQLGIDPFKAGSLKNHQEVDMNVVRICFQASYQDCAGKTRHLNPVLSEPIFDKKDISIIFRKDTWEGKADFSQADVHRQIAIVFKTPPYQHLDITEPVEVEVYLRRLTDSVSSEPFTGSMPNPEDQNFLTSLERISVPDLFEDYSLVQDFSYSGPSLSDVLLPSTMDFPDGPEQEFLLDAYSVHSGVSAHFPLSGDCEPECTASLVGGSMFPSQYKEAEAQLEMETKLQAAENAETL</sequence>
<dbReference type="InterPro" id="IPR008967">
    <property type="entry name" value="p53-like_TF_DNA-bd_sf"/>
</dbReference>
<dbReference type="Gene3D" id="2.60.40.10">
    <property type="entry name" value="Immunoglobulins"/>
    <property type="match status" value="1"/>
</dbReference>
<dbReference type="CDD" id="cd07886">
    <property type="entry name" value="RHD-n_RelB"/>
    <property type="match status" value="1"/>
</dbReference>
<name>A0ABQ7TNW6_PHRPL</name>
<dbReference type="PANTHER" id="PTHR24169">
    <property type="entry name" value="NUCLEAR FACTOR NF-KAPPA-B PROTEIN"/>
    <property type="match status" value="1"/>
</dbReference>
<gene>
    <name evidence="2" type="ORF">JD844_005843</name>
</gene>
<accession>A0ABQ7TNW6</accession>
<dbReference type="InterPro" id="IPR011539">
    <property type="entry name" value="RHD_DNA_bind_dom"/>
</dbReference>
<dbReference type="PROSITE" id="PS01204">
    <property type="entry name" value="REL_1"/>
    <property type="match status" value="1"/>
</dbReference>
<protein>
    <recommendedName>
        <fullName evidence="1">RHD domain-containing protein</fullName>
    </recommendedName>
</protein>
<evidence type="ECO:0000313" key="3">
    <source>
        <dbReference type="Proteomes" id="UP000826234"/>
    </source>
</evidence>
<dbReference type="PRINTS" id="PR00057">
    <property type="entry name" value="NFKBTNSCPFCT"/>
</dbReference>